<evidence type="ECO:0000313" key="1">
    <source>
        <dbReference type="EMBL" id="KAK9993081.1"/>
    </source>
</evidence>
<gene>
    <name evidence="1" type="ORF">SO802_022784</name>
</gene>
<dbReference type="Proteomes" id="UP001459277">
    <property type="component" value="Unassembled WGS sequence"/>
</dbReference>
<accession>A0AAW2C4E5</accession>
<dbReference type="AlphaFoldDB" id="A0AAW2C4E5"/>
<reference evidence="1 2" key="1">
    <citation type="submission" date="2024-01" db="EMBL/GenBank/DDBJ databases">
        <title>A telomere-to-telomere, gap-free genome of sweet tea (Lithocarpus litseifolius).</title>
        <authorList>
            <person name="Zhou J."/>
        </authorList>
    </citation>
    <scope>NUCLEOTIDE SEQUENCE [LARGE SCALE GENOMIC DNA]</scope>
    <source>
        <strain evidence="1">Zhou-2022a</strain>
        <tissue evidence="1">Leaf</tissue>
    </source>
</reference>
<sequence length="112" mass="13131">MPLTIFGLAVENIQKGNSSFENTPRKVFKHFFKILNVQFQHPKPGLYIINKERVIRFARLVIDERLQCCVYHPKLICICFFTLTCHSFVKLWLLSLDRVENRRSYGTAANEA</sequence>
<name>A0AAW2C4E5_9ROSI</name>
<proteinExistence type="predicted"/>
<keyword evidence="2" id="KW-1185">Reference proteome</keyword>
<protein>
    <submittedName>
        <fullName evidence="1">Uncharacterized protein</fullName>
    </submittedName>
</protein>
<dbReference type="EMBL" id="JAZDWU010000008">
    <property type="protein sequence ID" value="KAK9993081.1"/>
    <property type="molecule type" value="Genomic_DNA"/>
</dbReference>
<evidence type="ECO:0000313" key="2">
    <source>
        <dbReference type="Proteomes" id="UP001459277"/>
    </source>
</evidence>
<comment type="caution">
    <text evidence="1">The sequence shown here is derived from an EMBL/GenBank/DDBJ whole genome shotgun (WGS) entry which is preliminary data.</text>
</comment>
<organism evidence="1 2">
    <name type="scientific">Lithocarpus litseifolius</name>
    <dbReference type="NCBI Taxonomy" id="425828"/>
    <lineage>
        <taxon>Eukaryota</taxon>
        <taxon>Viridiplantae</taxon>
        <taxon>Streptophyta</taxon>
        <taxon>Embryophyta</taxon>
        <taxon>Tracheophyta</taxon>
        <taxon>Spermatophyta</taxon>
        <taxon>Magnoliopsida</taxon>
        <taxon>eudicotyledons</taxon>
        <taxon>Gunneridae</taxon>
        <taxon>Pentapetalae</taxon>
        <taxon>rosids</taxon>
        <taxon>fabids</taxon>
        <taxon>Fagales</taxon>
        <taxon>Fagaceae</taxon>
        <taxon>Lithocarpus</taxon>
    </lineage>
</organism>